<dbReference type="InterPro" id="IPR006575">
    <property type="entry name" value="RWD_dom"/>
</dbReference>
<evidence type="ECO:0000256" key="9">
    <source>
        <dbReference type="ARBA" id="ARBA00048679"/>
    </source>
</evidence>
<dbReference type="Proteomes" id="UP001362899">
    <property type="component" value="Unassembled WGS sequence"/>
</dbReference>
<dbReference type="Gene3D" id="3.40.50.800">
    <property type="entry name" value="Anticodon-binding domain"/>
    <property type="match status" value="1"/>
</dbReference>
<dbReference type="InterPro" id="IPR050339">
    <property type="entry name" value="CC_SR_Kinase"/>
</dbReference>
<feature type="domain" description="RWD" evidence="16">
    <location>
        <begin position="9"/>
        <end position="119"/>
    </location>
</feature>
<dbReference type="InterPro" id="IPR036621">
    <property type="entry name" value="Anticodon-bd_dom_sf"/>
</dbReference>
<comment type="catalytic activity">
    <reaction evidence="9">
        <text>L-seryl-[protein] + ATP = O-phospho-L-seryl-[protein] + ADP + H(+)</text>
        <dbReference type="Rhea" id="RHEA:17989"/>
        <dbReference type="Rhea" id="RHEA-COMP:9863"/>
        <dbReference type="Rhea" id="RHEA-COMP:11604"/>
        <dbReference type="ChEBI" id="CHEBI:15378"/>
        <dbReference type="ChEBI" id="CHEBI:29999"/>
        <dbReference type="ChEBI" id="CHEBI:30616"/>
        <dbReference type="ChEBI" id="CHEBI:83421"/>
        <dbReference type="ChEBI" id="CHEBI:456216"/>
        <dbReference type="EC" id="2.7.11.1"/>
    </reaction>
</comment>
<evidence type="ECO:0000256" key="4">
    <source>
        <dbReference type="ARBA" id="ARBA00022741"/>
    </source>
</evidence>
<comment type="catalytic activity">
    <reaction evidence="8">
        <text>L-threonyl-[protein] + ATP = O-phospho-L-threonyl-[protein] + ADP + H(+)</text>
        <dbReference type="Rhea" id="RHEA:46608"/>
        <dbReference type="Rhea" id="RHEA-COMP:11060"/>
        <dbReference type="Rhea" id="RHEA-COMP:11605"/>
        <dbReference type="ChEBI" id="CHEBI:15378"/>
        <dbReference type="ChEBI" id="CHEBI:30013"/>
        <dbReference type="ChEBI" id="CHEBI:30616"/>
        <dbReference type="ChEBI" id="CHEBI:61977"/>
        <dbReference type="ChEBI" id="CHEBI:456216"/>
        <dbReference type="EC" id="2.7.11.1"/>
    </reaction>
</comment>
<feature type="region of interest" description="Disordered" evidence="14">
    <location>
        <begin position="645"/>
        <end position="735"/>
    </location>
</feature>
<dbReference type="PANTHER" id="PTHR11042">
    <property type="entry name" value="EUKARYOTIC TRANSLATION INITIATION FACTOR 2-ALPHA KINASE EIF2-ALPHA KINASE -RELATED"/>
    <property type="match status" value="1"/>
</dbReference>
<feature type="compositionally biased region" description="Basic and acidic residues" evidence="14">
    <location>
        <begin position="708"/>
        <end position="718"/>
    </location>
</feature>
<feature type="binding site" evidence="12">
    <location>
        <position position="578"/>
    </location>
    <ligand>
        <name>ATP</name>
        <dbReference type="ChEBI" id="CHEBI:30616"/>
    </ligand>
</feature>
<dbReference type="InterPro" id="IPR041715">
    <property type="entry name" value="HisRS-like_core"/>
</dbReference>
<keyword evidence="18" id="KW-1185">Reference proteome</keyword>
<dbReference type="SMART" id="SM00220">
    <property type="entry name" value="S_TKc"/>
    <property type="match status" value="1"/>
</dbReference>
<organism evidence="17 18">
    <name type="scientific">Starmerella bacillaris</name>
    <name type="common">Yeast</name>
    <name type="synonym">Candida zemplinina</name>
    <dbReference type="NCBI Taxonomy" id="1247836"/>
    <lineage>
        <taxon>Eukaryota</taxon>
        <taxon>Fungi</taxon>
        <taxon>Dikarya</taxon>
        <taxon>Ascomycota</taxon>
        <taxon>Saccharomycotina</taxon>
        <taxon>Dipodascomycetes</taxon>
        <taxon>Dipodascales</taxon>
        <taxon>Trichomonascaceae</taxon>
        <taxon>Starmerella</taxon>
    </lineage>
</organism>
<keyword evidence="6 11" id="KW-0067">ATP-binding</keyword>
<dbReference type="EMBL" id="BTGC01000001">
    <property type="protein sequence ID" value="GMM49400.1"/>
    <property type="molecule type" value="Genomic_DNA"/>
</dbReference>
<evidence type="ECO:0000256" key="14">
    <source>
        <dbReference type="SAM" id="MobiDB-lite"/>
    </source>
</evidence>
<evidence type="ECO:0000313" key="18">
    <source>
        <dbReference type="Proteomes" id="UP001362899"/>
    </source>
</evidence>
<keyword evidence="5 17" id="KW-0418">Kinase</keyword>
<dbReference type="GO" id="GO:0009893">
    <property type="term" value="P:positive regulation of metabolic process"/>
    <property type="evidence" value="ECO:0007669"/>
    <property type="project" value="UniProtKB-ARBA"/>
</dbReference>
<feature type="compositionally biased region" description="Low complexity" evidence="14">
    <location>
        <begin position="661"/>
        <end position="699"/>
    </location>
</feature>
<dbReference type="SUPFAM" id="SSF55681">
    <property type="entry name" value="Class II aaRS and biotin synthetases"/>
    <property type="match status" value="1"/>
</dbReference>
<dbReference type="PROSITE" id="PS50011">
    <property type="entry name" value="PROTEIN_KINASE_DOM"/>
    <property type="match status" value="2"/>
</dbReference>
<dbReference type="Pfam" id="PF00069">
    <property type="entry name" value="Pkinase"/>
    <property type="match status" value="3"/>
</dbReference>
<evidence type="ECO:0000256" key="12">
    <source>
        <dbReference type="PROSITE-ProRule" id="PRU10141"/>
    </source>
</evidence>
<evidence type="ECO:0000256" key="5">
    <source>
        <dbReference type="ARBA" id="ARBA00022777"/>
    </source>
</evidence>
<dbReference type="GO" id="GO:0004694">
    <property type="term" value="F:eukaryotic translation initiation factor 2alpha kinase activity"/>
    <property type="evidence" value="ECO:0007669"/>
    <property type="project" value="InterPro"/>
</dbReference>
<dbReference type="PIRSF" id="PIRSF000660">
    <property type="entry name" value="Ser/Thr_PK_GCN2"/>
    <property type="match status" value="1"/>
</dbReference>
<evidence type="ECO:0000256" key="2">
    <source>
        <dbReference type="ARBA" id="ARBA00022527"/>
    </source>
</evidence>
<dbReference type="InterPro" id="IPR017441">
    <property type="entry name" value="Protein_kinase_ATP_BS"/>
</dbReference>
<dbReference type="Pfam" id="PF13393">
    <property type="entry name" value="tRNA-synt_His"/>
    <property type="match status" value="1"/>
</dbReference>
<dbReference type="InterPro" id="IPR008271">
    <property type="entry name" value="Ser/Thr_kinase_AS"/>
</dbReference>
<dbReference type="Gene3D" id="3.30.200.20">
    <property type="entry name" value="Phosphorylase Kinase, domain 1"/>
    <property type="match status" value="1"/>
</dbReference>
<feature type="coiled-coil region" evidence="13">
    <location>
        <begin position="135"/>
        <end position="162"/>
    </location>
</feature>
<dbReference type="InterPro" id="IPR016135">
    <property type="entry name" value="UBQ-conjugating_enzyme/RWD"/>
</dbReference>
<dbReference type="SMART" id="SM00591">
    <property type="entry name" value="RWD"/>
    <property type="match status" value="1"/>
</dbReference>
<evidence type="ECO:0000256" key="13">
    <source>
        <dbReference type="SAM" id="Coils"/>
    </source>
</evidence>
<feature type="active site" description="Proton acceptor" evidence="10">
    <location>
        <position position="876"/>
    </location>
</feature>
<proteinExistence type="inferred from homology"/>
<evidence type="ECO:0000256" key="6">
    <source>
        <dbReference type="ARBA" id="ARBA00022840"/>
    </source>
</evidence>
<dbReference type="GO" id="GO:0000077">
    <property type="term" value="P:DNA damage checkpoint signaling"/>
    <property type="evidence" value="ECO:0007669"/>
    <property type="project" value="InterPro"/>
</dbReference>
<evidence type="ECO:0000256" key="8">
    <source>
        <dbReference type="ARBA" id="ARBA00047899"/>
    </source>
</evidence>
<evidence type="ECO:0000259" key="16">
    <source>
        <dbReference type="PROSITE" id="PS50908"/>
    </source>
</evidence>
<feature type="domain" description="Protein kinase" evidence="15">
    <location>
        <begin position="548"/>
        <end position="1041"/>
    </location>
</feature>
<dbReference type="GO" id="GO:0005634">
    <property type="term" value="C:nucleus"/>
    <property type="evidence" value="ECO:0007669"/>
    <property type="project" value="TreeGrafter"/>
</dbReference>
<dbReference type="EC" id="2.7.11.1" evidence="1"/>
<name>A0AAV5RDD8_STABA</name>
<dbReference type="GO" id="GO:0005524">
    <property type="term" value="F:ATP binding"/>
    <property type="evidence" value="ECO:0007669"/>
    <property type="project" value="UniProtKB-UniRule"/>
</dbReference>
<evidence type="ECO:0000256" key="7">
    <source>
        <dbReference type="ARBA" id="ARBA00037982"/>
    </source>
</evidence>
<dbReference type="InterPro" id="IPR011009">
    <property type="entry name" value="Kinase-like_dom_sf"/>
</dbReference>
<evidence type="ECO:0000313" key="17">
    <source>
        <dbReference type="EMBL" id="GMM49400.1"/>
    </source>
</evidence>
<keyword evidence="2" id="KW-0723">Serine/threonine-protein kinase</keyword>
<dbReference type="InterPro" id="IPR000719">
    <property type="entry name" value="Prot_kinase_dom"/>
</dbReference>
<evidence type="ECO:0000256" key="10">
    <source>
        <dbReference type="PIRSR" id="PIRSR000660-1"/>
    </source>
</evidence>
<dbReference type="GO" id="GO:0005829">
    <property type="term" value="C:cytosol"/>
    <property type="evidence" value="ECO:0007669"/>
    <property type="project" value="TreeGrafter"/>
</dbReference>
<dbReference type="SUPFAM" id="SSF54495">
    <property type="entry name" value="UBC-like"/>
    <property type="match status" value="1"/>
</dbReference>
<evidence type="ECO:0000256" key="3">
    <source>
        <dbReference type="ARBA" id="ARBA00022679"/>
    </source>
</evidence>
<evidence type="ECO:0000256" key="11">
    <source>
        <dbReference type="PIRSR" id="PIRSR000660-2"/>
    </source>
</evidence>
<dbReference type="PROSITE" id="PS50908">
    <property type="entry name" value="RWD"/>
    <property type="match status" value="1"/>
</dbReference>
<sequence length="1702" mass="189493">MEYEEIQQNEVEALKAIYASDFIELPTDSIWNQKPPPKFAINLKPSTEFSSLYELQIEVTMTSTYPKSLPKIDISHSLNLSGRQIEAVKDLVEQTLKAQKGSEMVFEVTSNVQQQLDEWARGVAQAAPSLEADRRHRLEAEEQQLQLQHDEMQRARDAEQQREEHKFDSLILEELERSTNQPSRDDVQAYLVAPESARGVTTFQRVIAVQSPNGQSAVFRQVMSVLKIQQPFFGHTSLAKALIPAGTGETDLAFKLTKIELSAAHWRSAEGIRALNELNSELEVVRKLKIPGIVPLHAFSIERFQNAATEWEVTLLLPHAGLTPLSQILESTSTVTLKTAQLWSLQLLEALESLHKAGLRHKCICPETVLVHLNDETGEASMQLCHPQYLYTLYRMNEAHAFGSESERALISARKAVFIPPEGKKHANPTSKWDLWQVGALVVNMLCGKKEMNRHTDYEAFVRKRGWPTQLSQFLLALLNPDPLKRPSALELLTSEFFRADFEDADLDAVSEPWPIPAVNSDQSLDAFSRTRRLSSNDDTLSRYKHDFDEGIMLGRGGFGEVVKARNKLDGRVYAVKKITATASTLSHILQEVVLLSRLNHQYVVRYYTVWLEDVNEDKISAKNSASGSASVSANVSISHNDSAIADDNAIESDTNDNDKNNNNNRSSTTTTTASNNNNDNAISDSGSNSSSGSSSSSDSDSEGDETAINRKINDKNKPSNSKNTNMDSSLDSSLETGLESSLNSLDSLESLDLSLARVDLASSMSFHSLDIPSVSQDFMSDSGFVQFEFGSDESTTTAKPLERLERSPPKNAVSRMTCRPARKTLYIQMEYCQNHTLADLINQSLYRHPDEYWRLLRQILVALAYIHSEGVIHRDLKPKNIFIDQGNNIKIGDFGLARQMVRPVVSRTVSSEPAAVLHASSTSLANSHHDVIDEELTTDVGTSLYAAVEMTKSASQRRLYNEKVDIFSLGIILLEMVWKMDTEMERIQTIRRARSPQIELPKKLVDAPDKAVLVELIRSMLNHDPNKRPSAAGLLKSGKIPVEDREMTVQEALQNVRDPRIIQQLAAALFSQPLVSAQQVLYDRTAAPRRPPRTEWSSTRGRLAAQYVEQQLRKVFAIHAAVDNTAFRSKIFPRAPMYRMPTVFELLDSQGTLLQLPYDLTLPHARRLAEVVPEYRKSCAFDAVYRAVLANPGRHPAIHTEVDFDITSVEDGENKTLVFDEAETIAVMYDAASSVLNSQHDLVVVIGHHDILSAALSHCGLSPPQYYAALGLLASGALDRPGASSIARLNISTASLEMLSQFGFREQLDRAEQRLSRLMKMNERVRRAIARIKVVAQIASTLVSGSRPPAVYFSPLIHTATSDFYANGIMFQLVDIKDAFSFSTSQRQLASGSVLAVGGRYDSLVKSMRNQLLDARTPLVHAVGFGMSANKLANVVERQQRQQQLSRGDVLVSSLSASMLREHGAEVVRLLWRDGISADIVPNVLAIEDLVAKAAKDGVRALVVLKQFHAGGPGNRTAKPLRVKRLSRVAQGVQGDVDLSFNELVPFLRQELQDDRTKSTRVNTATVSEAIEEPTEIIESNENVNPDNTRVIVFNDISKIKGGRKNKWQLEARALEGKQGYLEELTQAPVISLDLRNDVIEAICTVSANSPEDWKRRVVGLAPNQKAYIMNVQSKLCTEAARHKRLLLYSSKTDDVFIYKS</sequence>
<dbReference type="InterPro" id="IPR024435">
    <property type="entry name" value="HisRS-related_dom"/>
</dbReference>
<protein>
    <recommendedName>
        <fullName evidence="1">non-specific serine/threonine protein kinase</fullName>
        <ecNumber evidence="1">2.7.11.1</ecNumber>
    </recommendedName>
</protein>
<accession>A0AAV5RDD8</accession>
<feature type="binding site" evidence="11">
    <location>
        <begin position="554"/>
        <end position="562"/>
    </location>
    <ligand>
        <name>ATP</name>
        <dbReference type="ChEBI" id="CHEBI:30616"/>
    </ligand>
</feature>
<reference evidence="17 18" key="1">
    <citation type="journal article" date="2023" name="Elife">
        <title>Identification of key yeast species and microbe-microbe interactions impacting larval growth of Drosophila in the wild.</title>
        <authorList>
            <person name="Mure A."/>
            <person name="Sugiura Y."/>
            <person name="Maeda R."/>
            <person name="Honda K."/>
            <person name="Sakurai N."/>
            <person name="Takahashi Y."/>
            <person name="Watada M."/>
            <person name="Katoh T."/>
            <person name="Gotoh A."/>
            <person name="Gotoh Y."/>
            <person name="Taniguchi I."/>
            <person name="Nakamura K."/>
            <person name="Hayashi T."/>
            <person name="Katayama T."/>
            <person name="Uemura T."/>
            <person name="Hattori Y."/>
        </authorList>
    </citation>
    <scope>NUCLEOTIDE SEQUENCE [LARGE SCALE GENOMIC DNA]</scope>
    <source>
        <strain evidence="17 18">SB-73</strain>
    </source>
</reference>
<dbReference type="Pfam" id="PF12745">
    <property type="entry name" value="HGTP_anticodon2"/>
    <property type="match status" value="1"/>
</dbReference>
<gene>
    <name evidence="17" type="ORF">DASB73_003580</name>
</gene>
<evidence type="ECO:0000259" key="15">
    <source>
        <dbReference type="PROSITE" id="PS50011"/>
    </source>
</evidence>
<dbReference type="PANTHER" id="PTHR11042:SF136">
    <property type="entry name" value="EIF-2-ALPHA KINASE GCN2"/>
    <property type="match status" value="1"/>
</dbReference>
<dbReference type="Gene3D" id="3.10.110.10">
    <property type="entry name" value="Ubiquitin Conjugating Enzyme"/>
    <property type="match status" value="1"/>
</dbReference>
<comment type="caution">
    <text evidence="17">The sequence shown here is derived from an EMBL/GenBank/DDBJ whole genome shotgun (WGS) entry which is preliminary data.</text>
</comment>
<dbReference type="PROSITE" id="PS00107">
    <property type="entry name" value="PROTEIN_KINASE_ATP"/>
    <property type="match status" value="1"/>
</dbReference>
<feature type="binding site" evidence="11">
    <location>
        <position position="577"/>
    </location>
    <ligand>
        <name>ATP</name>
        <dbReference type="ChEBI" id="CHEBI:30616"/>
    </ligand>
</feature>
<feature type="domain" description="Protein kinase" evidence="15">
    <location>
        <begin position="222"/>
        <end position="498"/>
    </location>
</feature>
<keyword evidence="3" id="KW-0808">Transferase</keyword>
<dbReference type="CDD" id="cd23823">
    <property type="entry name" value="RWD_GCN2"/>
    <property type="match status" value="1"/>
</dbReference>
<dbReference type="FunFam" id="3.30.200.20:FF:000379">
    <property type="entry name" value="eIF-2-alpha kinase GCN2"/>
    <property type="match status" value="1"/>
</dbReference>
<dbReference type="InterPro" id="IPR016255">
    <property type="entry name" value="Gcn2"/>
</dbReference>
<dbReference type="GO" id="GO:1990625">
    <property type="term" value="P:negative regulation of cytoplasmic translational initiation in response to stress"/>
    <property type="evidence" value="ECO:0007669"/>
    <property type="project" value="TreeGrafter"/>
</dbReference>
<keyword evidence="13" id="KW-0175">Coiled coil</keyword>
<dbReference type="InterPro" id="IPR045864">
    <property type="entry name" value="aa-tRNA-synth_II/BPL/LPL"/>
</dbReference>
<dbReference type="PROSITE" id="PS00108">
    <property type="entry name" value="PROTEIN_KINASE_ST"/>
    <property type="match status" value="1"/>
</dbReference>
<dbReference type="Pfam" id="PF05773">
    <property type="entry name" value="RWD"/>
    <property type="match status" value="1"/>
</dbReference>
<evidence type="ECO:0000256" key="1">
    <source>
        <dbReference type="ARBA" id="ARBA00012513"/>
    </source>
</evidence>
<dbReference type="FunFam" id="3.10.110.10:FF:000050">
    <property type="entry name" value="eIF-2-alpha kinase GCN2"/>
    <property type="match status" value="1"/>
</dbReference>
<keyword evidence="4 11" id="KW-0547">Nucleotide-binding</keyword>
<dbReference type="Gene3D" id="1.10.510.10">
    <property type="entry name" value="Transferase(Phosphotransferase) domain 1"/>
    <property type="match status" value="2"/>
</dbReference>
<feature type="compositionally biased region" description="Polar residues" evidence="14">
    <location>
        <begin position="719"/>
        <end position="735"/>
    </location>
</feature>
<comment type="similarity">
    <text evidence="7">Belongs to the protein kinase superfamily. Ser/Thr protein kinase family. GCN2 subfamily.</text>
</comment>
<dbReference type="SUPFAM" id="SSF56112">
    <property type="entry name" value="Protein kinase-like (PK-like)"/>
    <property type="match status" value="2"/>
</dbReference>
<dbReference type="Gene3D" id="3.30.930.10">
    <property type="entry name" value="Bira Bifunctional Protein, Domain 2"/>
    <property type="match status" value="1"/>
</dbReference>